<evidence type="ECO:0000313" key="3">
    <source>
        <dbReference type="Proteomes" id="UP000326924"/>
    </source>
</evidence>
<gene>
    <name evidence="2" type="ORF">FN846DRAFT_614641</name>
</gene>
<dbReference type="InParanoid" id="A0A5J5EBV8"/>
<reference evidence="2 3" key="1">
    <citation type="submission" date="2019-09" db="EMBL/GenBank/DDBJ databases">
        <title>Draft genome of the ectomycorrhizal ascomycete Sphaerosporella brunnea.</title>
        <authorList>
            <consortium name="DOE Joint Genome Institute"/>
            <person name="Benucci G.M."/>
            <person name="Marozzi G."/>
            <person name="Antonielli L."/>
            <person name="Sanchez S."/>
            <person name="Marco P."/>
            <person name="Wang X."/>
            <person name="Falini L.B."/>
            <person name="Barry K."/>
            <person name="Haridas S."/>
            <person name="Lipzen A."/>
            <person name="Labutti K."/>
            <person name="Grigoriev I.V."/>
            <person name="Murat C."/>
            <person name="Martin F."/>
            <person name="Albertini E."/>
            <person name="Donnini D."/>
            <person name="Bonito G."/>
        </authorList>
    </citation>
    <scope>NUCLEOTIDE SEQUENCE [LARGE SCALE GENOMIC DNA]</scope>
    <source>
        <strain evidence="2 3">Sb_GMNB300</strain>
    </source>
</reference>
<proteinExistence type="predicted"/>
<accession>A0A5J5EBV8</accession>
<evidence type="ECO:0000256" key="1">
    <source>
        <dbReference type="SAM" id="MobiDB-lite"/>
    </source>
</evidence>
<evidence type="ECO:0000313" key="2">
    <source>
        <dbReference type="EMBL" id="KAA8892824.1"/>
    </source>
</evidence>
<keyword evidence="3" id="KW-1185">Reference proteome</keyword>
<comment type="caution">
    <text evidence="2">The sequence shown here is derived from an EMBL/GenBank/DDBJ whole genome shotgun (WGS) entry which is preliminary data.</text>
</comment>
<dbReference type="AlphaFoldDB" id="A0A5J5EBV8"/>
<dbReference type="Proteomes" id="UP000326924">
    <property type="component" value="Unassembled WGS sequence"/>
</dbReference>
<sequence length="235" mass="25471">MVIRDASPVFIVCSSAEQQLVGVVAKIDAVRGKRSSESVDIRDASPVFIVYSSAEQQLVGVVAKIDAVRGKRSSESVDIRDASPVFIVYSSAEQQLVGVVAKIDAVRGKRSSESIDPVRGKRSSQNVDIGGTGTDRRQHHDDPLLAVQGRVINVRSLRTAAIVLYRHVKVRKVRTPFSSADGREGAIKPERFHTHYHDPAHVVGRTTALAEAHQLRSNGHLSSSALESPDALSRP</sequence>
<dbReference type="EMBL" id="VXIS01000577">
    <property type="protein sequence ID" value="KAA8892824.1"/>
    <property type="molecule type" value="Genomic_DNA"/>
</dbReference>
<feature type="region of interest" description="Disordered" evidence="1">
    <location>
        <begin position="112"/>
        <end position="139"/>
    </location>
</feature>
<organism evidence="2 3">
    <name type="scientific">Sphaerosporella brunnea</name>
    <dbReference type="NCBI Taxonomy" id="1250544"/>
    <lineage>
        <taxon>Eukaryota</taxon>
        <taxon>Fungi</taxon>
        <taxon>Dikarya</taxon>
        <taxon>Ascomycota</taxon>
        <taxon>Pezizomycotina</taxon>
        <taxon>Pezizomycetes</taxon>
        <taxon>Pezizales</taxon>
        <taxon>Pyronemataceae</taxon>
        <taxon>Sphaerosporella</taxon>
    </lineage>
</organism>
<name>A0A5J5EBV8_9PEZI</name>
<protein>
    <submittedName>
        <fullName evidence="2">Uncharacterized protein</fullName>
    </submittedName>
</protein>